<dbReference type="GO" id="GO:0008270">
    <property type="term" value="F:zinc ion binding"/>
    <property type="evidence" value="ECO:0007669"/>
    <property type="project" value="UniProtKB-KW"/>
</dbReference>
<name>A0A1B6PBD7_SORBI</name>
<dbReference type="PANTHER" id="PTHR45931:SF16">
    <property type="entry name" value="RING_U-BOX SUPERFAMILY PROTEIN"/>
    <property type="match status" value="1"/>
</dbReference>
<evidence type="ECO:0000256" key="2">
    <source>
        <dbReference type="ARBA" id="ARBA00022771"/>
    </source>
</evidence>
<dbReference type="InterPro" id="IPR013083">
    <property type="entry name" value="Znf_RING/FYVE/PHD"/>
</dbReference>
<evidence type="ECO:0000313" key="7">
    <source>
        <dbReference type="Proteomes" id="UP000000768"/>
    </source>
</evidence>
<dbReference type="Gene3D" id="3.30.40.10">
    <property type="entry name" value="Zinc/RING finger domain, C3HC4 (zinc finger)"/>
    <property type="match status" value="1"/>
</dbReference>
<reference evidence="7" key="2">
    <citation type="journal article" date="2018" name="Plant J.">
        <title>The Sorghum bicolor reference genome: improved assembly, gene annotations, a transcriptome atlas, and signatures of genome organization.</title>
        <authorList>
            <person name="McCormick R.F."/>
            <person name="Truong S.K."/>
            <person name="Sreedasyam A."/>
            <person name="Jenkins J."/>
            <person name="Shu S."/>
            <person name="Sims D."/>
            <person name="Kennedy M."/>
            <person name="Amirebrahimi M."/>
            <person name="Weers B.D."/>
            <person name="McKinley B."/>
            <person name="Mattison A."/>
            <person name="Morishige D.T."/>
            <person name="Grimwood J."/>
            <person name="Schmutz J."/>
            <person name="Mullet J.E."/>
        </authorList>
    </citation>
    <scope>NUCLEOTIDE SEQUENCE [LARGE SCALE GENOMIC DNA]</scope>
    <source>
        <strain evidence="7">cv. BTx623</strain>
    </source>
</reference>
<feature type="domain" description="RING-type" evidence="5">
    <location>
        <begin position="167"/>
        <end position="211"/>
    </location>
</feature>
<evidence type="ECO:0000256" key="4">
    <source>
        <dbReference type="PROSITE-ProRule" id="PRU00175"/>
    </source>
</evidence>
<sequence>MVLLMEQDQLSLAELLVSLTIQVPPLSTHRQFHDTMRLLSDVDTRGVSFHGDPLLFRDFRRSVCLRVINLLQEQEEAGYYDERMLSEALAHIVLRAAEQAAGLVVVPPDDDETTQQPYYPNGGGSSGAVVVPASAAAVRTLEKQTFHAAGGGSDESVASGGCGITECSIGFDEFVDGAQVTVMPCPSRGHRFHPDCIAKWLGISNMCPLCRHELPTLSSVYD</sequence>
<proteinExistence type="predicted"/>
<dbReference type="EMBL" id="CM000767">
    <property type="protein sequence ID" value="KXG22963.1"/>
    <property type="molecule type" value="Genomic_DNA"/>
</dbReference>
<evidence type="ECO:0000256" key="1">
    <source>
        <dbReference type="ARBA" id="ARBA00022723"/>
    </source>
</evidence>
<gene>
    <name evidence="6" type="ORF">SORBI_3008G034800</name>
</gene>
<keyword evidence="1" id="KW-0479">Metal-binding</keyword>
<dbReference type="PANTHER" id="PTHR45931">
    <property type="entry name" value="SI:CH211-59O9.10"/>
    <property type="match status" value="1"/>
</dbReference>
<dbReference type="AlphaFoldDB" id="A0A1B6PBD7"/>
<dbReference type="Pfam" id="PF13639">
    <property type="entry name" value="zf-RING_2"/>
    <property type="match status" value="1"/>
</dbReference>
<dbReference type="eggNOG" id="KOG0800">
    <property type="taxonomic scope" value="Eukaryota"/>
</dbReference>
<dbReference type="InParanoid" id="A0A1B6PBD7"/>
<organism evidence="6 7">
    <name type="scientific">Sorghum bicolor</name>
    <name type="common">Sorghum</name>
    <name type="synonym">Sorghum vulgare</name>
    <dbReference type="NCBI Taxonomy" id="4558"/>
    <lineage>
        <taxon>Eukaryota</taxon>
        <taxon>Viridiplantae</taxon>
        <taxon>Streptophyta</taxon>
        <taxon>Embryophyta</taxon>
        <taxon>Tracheophyta</taxon>
        <taxon>Spermatophyta</taxon>
        <taxon>Magnoliopsida</taxon>
        <taxon>Liliopsida</taxon>
        <taxon>Poales</taxon>
        <taxon>Poaceae</taxon>
        <taxon>PACMAD clade</taxon>
        <taxon>Panicoideae</taxon>
        <taxon>Andropogonodae</taxon>
        <taxon>Andropogoneae</taxon>
        <taxon>Sorghinae</taxon>
        <taxon>Sorghum</taxon>
    </lineage>
</organism>
<dbReference type="SUPFAM" id="SSF57850">
    <property type="entry name" value="RING/U-box"/>
    <property type="match status" value="1"/>
</dbReference>
<keyword evidence="2 4" id="KW-0863">Zinc-finger</keyword>
<dbReference type="Proteomes" id="UP000000768">
    <property type="component" value="Chromosome 8"/>
</dbReference>
<protein>
    <recommendedName>
        <fullName evidence="5">RING-type domain-containing protein</fullName>
    </recommendedName>
</protein>
<evidence type="ECO:0000313" key="6">
    <source>
        <dbReference type="EMBL" id="KXG22963.1"/>
    </source>
</evidence>
<reference evidence="6 7" key="1">
    <citation type="journal article" date="2009" name="Nature">
        <title>The Sorghum bicolor genome and the diversification of grasses.</title>
        <authorList>
            <person name="Paterson A.H."/>
            <person name="Bowers J.E."/>
            <person name="Bruggmann R."/>
            <person name="Dubchak I."/>
            <person name="Grimwood J."/>
            <person name="Gundlach H."/>
            <person name="Haberer G."/>
            <person name="Hellsten U."/>
            <person name="Mitros T."/>
            <person name="Poliakov A."/>
            <person name="Schmutz J."/>
            <person name="Spannagl M."/>
            <person name="Tang H."/>
            <person name="Wang X."/>
            <person name="Wicker T."/>
            <person name="Bharti A.K."/>
            <person name="Chapman J."/>
            <person name="Feltus F.A."/>
            <person name="Gowik U."/>
            <person name="Grigoriev I.V."/>
            <person name="Lyons E."/>
            <person name="Maher C.A."/>
            <person name="Martis M."/>
            <person name="Narechania A."/>
            <person name="Otillar R.P."/>
            <person name="Penning B.W."/>
            <person name="Salamov A.A."/>
            <person name="Wang Y."/>
            <person name="Zhang L."/>
            <person name="Carpita N.C."/>
            <person name="Freeling M."/>
            <person name="Gingle A.R."/>
            <person name="Hash C.T."/>
            <person name="Keller B."/>
            <person name="Klein P."/>
            <person name="Kresovich S."/>
            <person name="McCann M.C."/>
            <person name="Ming R."/>
            <person name="Peterson D.G."/>
            <person name="Mehboob-ur-Rahman"/>
            <person name="Ware D."/>
            <person name="Westhoff P."/>
            <person name="Mayer K.F."/>
            <person name="Messing J."/>
            <person name="Rokhsar D.S."/>
        </authorList>
    </citation>
    <scope>NUCLEOTIDE SEQUENCE [LARGE SCALE GENOMIC DNA]</scope>
    <source>
        <strain evidence="7">cv. BTx623</strain>
    </source>
</reference>
<dbReference type="GO" id="GO:0061630">
    <property type="term" value="F:ubiquitin protein ligase activity"/>
    <property type="evidence" value="ECO:0000318"/>
    <property type="project" value="GO_Central"/>
</dbReference>
<keyword evidence="7" id="KW-1185">Reference proteome</keyword>
<keyword evidence="3" id="KW-0862">Zinc</keyword>
<dbReference type="Gramene" id="KXG22963">
    <property type="protein sequence ID" value="KXG22963"/>
    <property type="gene ID" value="SORBI_3008G034800"/>
</dbReference>
<evidence type="ECO:0000259" key="5">
    <source>
        <dbReference type="PROSITE" id="PS50089"/>
    </source>
</evidence>
<dbReference type="InterPro" id="IPR051834">
    <property type="entry name" value="RING_finger_E3_ligase"/>
</dbReference>
<dbReference type="InterPro" id="IPR001841">
    <property type="entry name" value="Znf_RING"/>
</dbReference>
<dbReference type="PROSITE" id="PS50089">
    <property type="entry name" value="ZF_RING_2"/>
    <property type="match status" value="1"/>
</dbReference>
<accession>A0A1B6PBD7</accession>
<evidence type="ECO:0000256" key="3">
    <source>
        <dbReference type="ARBA" id="ARBA00022833"/>
    </source>
</evidence>